<organism evidence="3 4">
    <name type="scientific">Pararge aegeria aegeria</name>
    <dbReference type="NCBI Taxonomy" id="348720"/>
    <lineage>
        <taxon>Eukaryota</taxon>
        <taxon>Metazoa</taxon>
        <taxon>Ecdysozoa</taxon>
        <taxon>Arthropoda</taxon>
        <taxon>Hexapoda</taxon>
        <taxon>Insecta</taxon>
        <taxon>Pterygota</taxon>
        <taxon>Neoptera</taxon>
        <taxon>Endopterygota</taxon>
        <taxon>Lepidoptera</taxon>
        <taxon>Glossata</taxon>
        <taxon>Ditrysia</taxon>
        <taxon>Papilionoidea</taxon>
        <taxon>Nymphalidae</taxon>
        <taxon>Satyrinae</taxon>
        <taxon>Satyrini</taxon>
        <taxon>Parargina</taxon>
        <taxon>Pararge</taxon>
    </lineage>
</organism>
<evidence type="ECO:0000313" key="4">
    <source>
        <dbReference type="Proteomes" id="UP000838756"/>
    </source>
</evidence>
<dbReference type="InterPro" id="IPR029058">
    <property type="entry name" value="AB_hydrolase_fold"/>
</dbReference>
<reference evidence="3" key="1">
    <citation type="submission" date="2022-03" db="EMBL/GenBank/DDBJ databases">
        <authorList>
            <person name="Lindestad O."/>
        </authorList>
    </citation>
    <scope>NUCLEOTIDE SEQUENCE</scope>
</reference>
<sequence length="136" mass="15617">MLEFNSRYTKLSNRGLDDGGLYDTFTPEQLIDNLMVYWAPGSITSSMRIYTEAFRKQHRGLRINEHSTSVPTWVMQAKHELLAQPINNLKYSNMVGYTTMDVGGHFLAFEMPEAYAADVVKAVKAFMKFHDTRTEL</sequence>
<protein>
    <submittedName>
        <fullName evidence="3">Jg20777 protein</fullName>
    </submittedName>
</protein>
<dbReference type="PANTHER" id="PTHR21661:SF35">
    <property type="entry name" value="EPOXIDE HYDROLASE"/>
    <property type="match status" value="1"/>
</dbReference>
<proteinExistence type="inferred from homology"/>
<name>A0A8S4SGZ3_9NEOP</name>
<dbReference type="PANTHER" id="PTHR21661">
    <property type="entry name" value="EPOXIDE HYDROLASE 1-RELATED"/>
    <property type="match status" value="1"/>
</dbReference>
<evidence type="ECO:0000313" key="3">
    <source>
        <dbReference type="EMBL" id="CAH2268699.1"/>
    </source>
</evidence>
<dbReference type="GO" id="GO:0097176">
    <property type="term" value="P:epoxide metabolic process"/>
    <property type="evidence" value="ECO:0007669"/>
    <property type="project" value="TreeGrafter"/>
</dbReference>
<dbReference type="GO" id="GO:0004301">
    <property type="term" value="F:epoxide hydrolase activity"/>
    <property type="evidence" value="ECO:0007669"/>
    <property type="project" value="TreeGrafter"/>
</dbReference>
<accession>A0A8S4SGZ3</accession>
<dbReference type="Proteomes" id="UP000838756">
    <property type="component" value="Unassembled WGS sequence"/>
</dbReference>
<evidence type="ECO:0000256" key="2">
    <source>
        <dbReference type="ARBA" id="ARBA00022801"/>
    </source>
</evidence>
<keyword evidence="2" id="KW-0378">Hydrolase</keyword>
<dbReference type="Gene3D" id="3.40.50.1820">
    <property type="entry name" value="alpha/beta hydrolase"/>
    <property type="match status" value="1"/>
</dbReference>
<dbReference type="AlphaFoldDB" id="A0A8S4SGZ3"/>
<dbReference type="EMBL" id="CAKXAJ010026457">
    <property type="protein sequence ID" value="CAH2268699.1"/>
    <property type="molecule type" value="Genomic_DNA"/>
</dbReference>
<gene>
    <name evidence="3" type="primary">jg20777</name>
    <name evidence="3" type="ORF">PAEG_LOCUS27030</name>
</gene>
<keyword evidence="4" id="KW-1185">Reference proteome</keyword>
<dbReference type="SUPFAM" id="SSF53474">
    <property type="entry name" value="alpha/beta-Hydrolases"/>
    <property type="match status" value="1"/>
</dbReference>
<comment type="similarity">
    <text evidence="1">Belongs to the peptidase S33 family.</text>
</comment>
<dbReference type="OrthoDB" id="7130006at2759"/>
<comment type="caution">
    <text evidence="3">The sequence shown here is derived from an EMBL/GenBank/DDBJ whole genome shotgun (WGS) entry which is preliminary data.</text>
</comment>
<evidence type="ECO:0000256" key="1">
    <source>
        <dbReference type="ARBA" id="ARBA00010088"/>
    </source>
</evidence>